<dbReference type="EMBL" id="BSUL01000001">
    <property type="protein sequence ID" value="GMA27582.1"/>
    <property type="molecule type" value="Genomic_DNA"/>
</dbReference>
<comment type="caution">
    <text evidence="1">The sequence shown here is derived from an EMBL/GenBank/DDBJ whole genome shotgun (WGS) entry which is preliminary data.</text>
</comment>
<dbReference type="Proteomes" id="UP001157160">
    <property type="component" value="Unassembled WGS sequence"/>
</dbReference>
<dbReference type="RefSeq" id="WP_284230293.1">
    <property type="nucleotide sequence ID" value="NZ_BSUL01000001.1"/>
</dbReference>
<gene>
    <name evidence="1" type="ORF">GCM10025874_08350</name>
</gene>
<reference evidence="1 2" key="1">
    <citation type="journal article" date="2014" name="Int. J. Syst. Evol. Microbiol.">
        <title>Complete genome sequence of Corynebacterium casei LMG S-19264T (=DSM 44701T), isolated from a smear-ripened cheese.</title>
        <authorList>
            <consortium name="US DOE Joint Genome Institute (JGI-PGF)"/>
            <person name="Walter F."/>
            <person name="Albersmeier A."/>
            <person name="Kalinowski J."/>
            <person name="Ruckert C."/>
        </authorList>
    </citation>
    <scope>NUCLEOTIDE SEQUENCE [LARGE SCALE GENOMIC DNA]</scope>
    <source>
        <strain evidence="1 2">NBRC 112289</strain>
    </source>
</reference>
<proteinExistence type="predicted"/>
<keyword evidence="2" id="KW-1185">Reference proteome</keyword>
<evidence type="ECO:0000313" key="2">
    <source>
        <dbReference type="Proteomes" id="UP001157160"/>
    </source>
</evidence>
<organism evidence="1 2">
    <name type="scientific">Arenivirga flava</name>
    <dbReference type="NCBI Taxonomy" id="1930060"/>
    <lineage>
        <taxon>Bacteria</taxon>
        <taxon>Bacillati</taxon>
        <taxon>Actinomycetota</taxon>
        <taxon>Actinomycetes</taxon>
        <taxon>Micrococcales</taxon>
        <taxon>Microbacteriaceae</taxon>
        <taxon>Arenivirga</taxon>
    </lineage>
</organism>
<name>A0AA37UI05_9MICO</name>
<protein>
    <submittedName>
        <fullName evidence="1">Uncharacterized protein</fullName>
    </submittedName>
</protein>
<dbReference type="AlphaFoldDB" id="A0AA37UI05"/>
<accession>A0AA37UI05</accession>
<sequence length="214" mass="22080">MTDAPTTESAETIGFTGHELLALLSFNPGAASDATRTALRLPEVEGNELLGAGYSTLVVRDLLQLQDGSAVPAGGAARTTAVLTTADRWVEVGVVSIEASRSNIFVSSETAGTVLLAARGFGIYDVTPVEGGSDALDRAIELARSALEAGELGAPAAASVVVTSLESGSRTASIRTVGEGRWELASEPYDEEGQLTVRQVAPEQAFDDFAGALR</sequence>
<evidence type="ECO:0000313" key="1">
    <source>
        <dbReference type="EMBL" id="GMA27582.1"/>
    </source>
</evidence>